<dbReference type="GO" id="GO:0005886">
    <property type="term" value="C:plasma membrane"/>
    <property type="evidence" value="ECO:0007669"/>
    <property type="project" value="TreeGrafter"/>
</dbReference>
<dbReference type="CDD" id="cd03255">
    <property type="entry name" value="ABC_MJ0796_LolCDE_FtsE"/>
    <property type="match status" value="1"/>
</dbReference>
<dbReference type="PROSITE" id="PS00211">
    <property type="entry name" value="ABC_TRANSPORTER_1"/>
    <property type="match status" value="1"/>
</dbReference>
<sequence>MIQIDNLKKSYRVGNREVEVLKGVHLKVNQGDMIAIMGRSGAGKSTLLQILAGLEQGDSGTYRYKQEQVSEMNLQELAAFRRRHIGLILQNYALIDSKNVFNNIALPLRYSKQSKDEIEEKVTEILSSLEIEKLRDHAVDMLSGGERQRVAIARALIQNPELILADEPTGSLDEETEREILALFQDLNQQGKTLLIVTHDQQVADRCHQTYYLREGRCVPALDDRMAGTT</sequence>
<protein>
    <submittedName>
        <fullName evidence="5">ABC transporter ATP-binding protein</fullName>
    </submittedName>
</protein>
<evidence type="ECO:0000313" key="5">
    <source>
        <dbReference type="EMBL" id="QKG85390.1"/>
    </source>
</evidence>
<dbReference type="InterPro" id="IPR017911">
    <property type="entry name" value="MacB-like_ATP-bd"/>
</dbReference>
<dbReference type="Pfam" id="PF00005">
    <property type="entry name" value="ABC_tran"/>
    <property type="match status" value="1"/>
</dbReference>
<keyword evidence="6" id="KW-1185">Reference proteome</keyword>
<dbReference type="GO" id="GO:0098796">
    <property type="term" value="C:membrane protein complex"/>
    <property type="evidence" value="ECO:0007669"/>
    <property type="project" value="UniProtKB-ARBA"/>
</dbReference>
<dbReference type="GO" id="GO:0022857">
    <property type="term" value="F:transmembrane transporter activity"/>
    <property type="evidence" value="ECO:0007669"/>
    <property type="project" value="TreeGrafter"/>
</dbReference>
<accession>A0A7D4BLL6</accession>
<proteinExistence type="predicted"/>
<organism evidence="5 6">
    <name type="scientific">Kroppenstedtia pulmonis</name>
    <dbReference type="NCBI Taxonomy" id="1380685"/>
    <lineage>
        <taxon>Bacteria</taxon>
        <taxon>Bacillati</taxon>
        <taxon>Bacillota</taxon>
        <taxon>Bacilli</taxon>
        <taxon>Bacillales</taxon>
        <taxon>Thermoactinomycetaceae</taxon>
        <taxon>Kroppenstedtia</taxon>
    </lineage>
</organism>
<keyword evidence="3 5" id="KW-0067">ATP-binding</keyword>
<dbReference type="SMART" id="SM00382">
    <property type="entry name" value="AAA"/>
    <property type="match status" value="1"/>
</dbReference>
<dbReference type="KEGG" id="kpul:GXN76_13570"/>
<keyword evidence="2" id="KW-0547">Nucleotide-binding</keyword>
<dbReference type="FunFam" id="3.40.50.300:FF:000032">
    <property type="entry name" value="Export ABC transporter ATP-binding protein"/>
    <property type="match status" value="1"/>
</dbReference>
<dbReference type="GO" id="GO:0005524">
    <property type="term" value="F:ATP binding"/>
    <property type="evidence" value="ECO:0007669"/>
    <property type="project" value="UniProtKB-KW"/>
</dbReference>
<dbReference type="InterPro" id="IPR003593">
    <property type="entry name" value="AAA+_ATPase"/>
</dbReference>
<evidence type="ECO:0000256" key="3">
    <source>
        <dbReference type="ARBA" id="ARBA00022840"/>
    </source>
</evidence>
<reference evidence="5 6" key="1">
    <citation type="submission" date="2020-01" db="EMBL/GenBank/DDBJ databases">
        <authorList>
            <person name="Gulvik C.A."/>
            <person name="Batra D.G."/>
        </authorList>
    </citation>
    <scope>NUCLEOTIDE SEQUENCE [LARGE SCALE GENOMIC DNA]</scope>
    <source>
        <strain evidence="5 6">W9323</strain>
    </source>
</reference>
<evidence type="ECO:0000256" key="1">
    <source>
        <dbReference type="ARBA" id="ARBA00022448"/>
    </source>
</evidence>
<feature type="domain" description="ABC transporter" evidence="4">
    <location>
        <begin position="2"/>
        <end position="230"/>
    </location>
</feature>
<dbReference type="AlphaFoldDB" id="A0A7D4BLL6"/>
<name>A0A7D4BLL6_9BACL</name>
<dbReference type="RefSeq" id="WP_173223995.1">
    <property type="nucleotide sequence ID" value="NZ_CP048104.1"/>
</dbReference>
<evidence type="ECO:0000259" key="4">
    <source>
        <dbReference type="PROSITE" id="PS50893"/>
    </source>
</evidence>
<keyword evidence="1" id="KW-0813">Transport</keyword>
<gene>
    <name evidence="5" type="ORF">GXN76_13570</name>
</gene>
<dbReference type="Gene3D" id="3.40.50.300">
    <property type="entry name" value="P-loop containing nucleotide triphosphate hydrolases"/>
    <property type="match status" value="1"/>
</dbReference>
<dbReference type="InterPro" id="IPR003439">
    <property type="entry name" value="ABC_transporter-like_ATP-bd"/>
</dbReference>
<dbReference type="InterPro" id="IPR015854">
    <property type="entry name" value="ABC_transpr_LolD-like"/>
</dbReference>
<dbReference type="Proteomes" id="UP000503088">
    <property type="component" value="Chromosome"/>
</dbReference>
<dbReference type="SUPFAM" id="SSF52540">
    <property type="entry name" value="P-loop containing nucleoside triphosphate hydrolases"/>
    <property type="match status" value="1"/>
</dbReference>
<evidence type="ECO:0000256" key="2">
    <source>
        <dbReference type="ARBA" id="ARBA00022741"/>
    </source>
</evidence>
<dbReference type="PANTHER" id="PTHR24220">
    <property type="entry name" value="IMPORT ATP-BINDING PROTEIN"/>
    <property type="match status" value="1"/>
</dbReference>
<evidence type="ECO:0000313" key="6">
    <source>
        <dbReference type="Proteomes" id="UP000503088"/>
    </source>
</evidence>
<dbReference type="InterPro" id="IPR027417">
    <property type="entry name" value="P-loop_NTPase"/>
</dbReference>
<dbReference type="InterPro" id="IPR017871">
    <property type="entry name" value="ABC_transporter-like_CS"/>
</dbReference>
<dbReference type="PROSITE" id="PS50893">
    <property type="entry name" value="ABC_TRANSPORTER_2"/>
    <property type="match status" value="1"/>
</dbReference>
<dbReference type="EMBL" id="CP048104">
    <property type="protein sequence ID" value="QKG85390.1"/>
    <property type="molecule type" value="Genomic_DNA"/>
</dbReference>
<dbReference type="GO" id="GO:0016887">
    <property type="term" value="F:ATP hydrolysis activity"/>
    <property type="evidence" value="ECO:0007669"/>
    <property type="project" value="InterPro"/>
</dbReference>